<feature type="signal peptide" evidence="1">
    <location>
        <begin position="1"/>
        <end position="24"/>
    </location>
</feature>
<dbReference type="Proteomes" id="UP000078397">
    <property type="component" value="Unassembled WGS sequence"/>
</dbReference>
<dbReference type="RefSeq" id="XP_018146174.1">
    <property type="nucleotide sequence ID" value="XM_018289801.1"/>
</dbReference>
<dbReference type="GO" id="GO:0004527">
    <property type="term" value="F:exonuclease activity"/>
    <property type="evidence" value="ECO:0007669"/>
    <property type="project" value="UniProtKB-KW"/>
</dbReference>
<dbReference type="EMBL" id="LSBJ02000002">
    <property type="protein sequence ID" value="OAQ69637.1"/>
    <property type="molecule type" value="Genomic_DNA"/>
</dbReference>
<dbReference type="PANTHER" id="PTHR41349:SF1">
    <property type="entry name" value="PROTEIN CBG08683"/>
    <property type="match status" value="1"/>
</dbReference>
<dbReference type="InterPro" id="IPR005135">
    <property type="entry name" value="Endo/exonuclease/phosphatase"/>
</dbReference>
<keyword evidence="3" id="KW-0269">Exonuclease</keyword>
<dbReference type="SUPFAM" id="SSF49313">
    <property type="entry name" value="Cadherin-like"/>
    <property type="match status" value="1"/>
</dbReference>
<dbReference type="Gene3D" id="2.60.40.10">
    <property type="entry name" value="Immunoglobulins"/>
    <property type="match status" value="1"/>
</dbReference>
<evidence type="ECO:0000259" key="2">
    <source>
        <dbReference type="Pfam" id="PF03372"/>
    </source>
</evidence>
<proteinExistence type="predicted"/>
<dbReference type="InterPro" id="IPR036691">
    <property type="entry name" value="Endo/exonu/phosph_ase_sf"/>
</dbReference>
<evidence type="ECO:0000313" key="4">
    <source>
        <dbReference type="Proteomes" id="UP000078397"/>
    </source>
</evidence>
<keyword evidence="3" id="KW-0378">Hydrolase</keyword>
<dbReference type="GO" id="GO:0016020">
    <property type="term" value="C:membrane"/>
    <property type="evidence" value="ECO:0007669"/>
    <property type="project" value="InterPro"/>
</dbReference>
<sequence length="701" mass="76162">MARLRYLQTAILSLLLLQAGQIDSAVVPREPATQPGFFSVRSTNPLEFKYSTSEPDSQNWIGVYHPSGGGPDNGVKAEDSLKWSYATQADGVLQLSTDGLATGSYKAYFLAKNGYKWLSEPVYFALGENMPGTLSLASTKPLKFDYKTSKSGSKNWIGLYFASAGGPENGVFDQPSIRWSYAPGAHGSVEFDNDGLGSGQYKAYFLADDKYESLSAPVQFALGDAGKLPGSVSADYSRAPLNIKYTTTQSNDKNWIGLYHADGGGPENQVQDQPALTWNWAPKSIGEITLSIKALNPGAYKVFFLANGGYKWVSEPVVVRVRNSAPFSFIVNSITTKNARQGDRFEASLENLVSQPGDVDTKFTVTRGGDWATISPSGVISGTPPPGAKDTTLQVEAKNANGAIASVAVRIPVKPAGSSLVDQLRVLTFNLWHGGTQVTNYHEKQVRFLVDKDVDIAGFQESTGGHGTRLARALGWYSWQGPDVSIISRYPITQVFSATSMSGSVKISLDGSRSEIVVWNAHLGYDPYGPYDFCFDRMSVSRVMEREAQSGRTPQIQEITQKMGDHLSNAGNVPVFLLGDFNAPSHLDWTGATKSQHCNVGDVPWPTSKYPTDAGLIDSFRVAYSDPGANPGITWSPIYLNNNGRAEPLDRIDFVYHKGRKLSVQGSEALVVGNPTPEPNHGNNEWTSDHKAVLTTYRITL</sequence>
<feature type="chain" id="PRO_5008102067" evidence="1">
    <location>
        <begin position="25"/>
        <end position="701"/>
    </location>
</feature>
<dbReference type="Pfam" id="PF03372">
    <property type="entry name" value="Exo_endo_phos"/>
    <property type="match status" value="1"/>
</dbReference>
<reference evidence="3 4" key="1">
    <citation type="journal article" date="2016" name="PLoS Pathog.">
        <title>Biosynthesis of antibiotic leucinostatins in bio-control fungus Purpureocillium lilacinum and their inhibition on phytophthora revealed by genome mining.</title>
        <authorList>
            <person name="Wang G."/>
            <person name="Liu Z."/>
            <person name="Lin R."/>
            <person name="Li E."/>
            <person name="Mao Z."/>
            <person name="Ling J."/>
            <person name="Yang Y."/>
            <person name="Yin W.B."/>
            <person name="Xie B."/>
        </authorList>
    </citation>
    <scope>NUCLEOTIDE SEQUENCE [LARGE SCALE GENOMIC DNA]</scope>
    <source>
        <strain evidence="3">170</strain>
    </source>
</reference>
<gene>
    <name evidence="3" type="ORF">VFPPC_11691</name>
</gene>
<dbReference type="SUPFAM" id="SSF56219">
    <property type="entry name" value="DNase I-like"/>
    <property type="match status" value="1"/>
</dbReference>
<organism evidence="3 4">
    <name type="scientific">Pochonia chlamydosporia 170</name>
    <dbReference type="NCBI Taxonomy" id="1380566"/>
    <lineage>
        <taxon>Eukaryota</taxon>
        <taxon>Fungi</taxon>
        <taxon>Dikarya</taxon>
        <taxon>Ascomycota</taxon>
        <taxon>Pezizomycotina</taxon>
        <taxon>Sordariomycetes</taxon>
        <taxon>Hypocreomycetidae</taxon>
        <taxon>Hypocreales</taxon>
        <taxon>Clavicipitaceae</taxon>
        <taxon>Pochonia</taxon>
    </lineage>
</organism>
<keyword evidence="3" id="KW-0540">Nuclease</keyword>
<keyword evidence="4" id="KW-1185">Reference proteome</keyword>
<evidence type="ECO:0000256" key="1">
    <source>
        <dbReference type="SAM" id="SignalP"/>
    </source>
</evidence>
<accession>A0A179FW91</accession>
<dbReference type="InterPro" id="IPR013783">
    <property type="entry name" value="Ig-like_fold"/>
</dbReference>
<name>A0A179FW91_METCM</name>
<dbReference type="InterPro" id="IPR015919">
    <property type="entry name" value="Cadherin-like_sf"/>
</dbReference>
<dbReference type="GeneID" id="28853795"/>
<keyword evidence="1" id="KW-0732">Signal</keyword>
<evidence type="ECO:0000313" key="3">
    <source>
        <dbReference type="EMBL" id="OAQ69637.1"/>
    </source>
</evidence>
<comment type="caution">
    <text evidence="3">The sequence shown here is derived from an EMBL/GenBank/DDBJ whole genome shotgun (WGS) entry which is preliminary data.</text>
</comment>
<protein>
    <submittedName>
        <fullName evidence="3">Exonuclease III</fullName>
    </submittedName>
</protein>
<dbReference type="OrthoDB" id="276515at2759"/>
<dbReference type="STRING" id="1380566.A0A179FW91"/>
<dbReference type="PANTHER" id="PTHR41349">
    <property type="match status" value="1"/>
</dbReference>
<dbReference type="AlphaFoldDB" id="A0A179FW91"/>
<dbReference type="Gene3D" id="3.60.10.10">
    <property type="entry name" value="Endonuclease/exonuclease/phosphatase"/>
    <property type="match status" value="1"/>
</dbReference>
<dbReference type="KEGG" id="pchm:VFPPC_11691"/>
<dbReference type="GO" id="GO:0005509">
    <property type="term" value="F:calcium ion binding"/>
    <property type="evidence" value="ECO:0007669"/>
    <property type="project" value="InterPro"/>
</dbReference>
<feature type="domain" description="Endonuclease/exonuclease/phosphatase" evidence="2">
    <location>
        <begin position="427"/>
        <end position="690"/>
    </location>
</feature>